<dbReference type="InterPro" id="IPR001258">
    <property type="entry name" value="NHL_repeat"/>
</dbReference>
<name>A0A1D1W339_RAMVA</name>
<evidence type="ECO:0000256" key="2">
    <source>
        <dbReference type="PROSITE-ProRule" id="PRU00504"/>
    </source>
</evidence>
<feature type="region of interest" description="Disordered" evidence="3">
    <location>
        <begin position="254"/>
        <end position="335"/>
    </location>
</feature>
<organism evidence="4 5">
    <name type="scientific">Ramazzottius varieornatus</name>
    <name type="common">Water bear</name>
    <name type="synonym">Tardigrade</name>
    <dbReference type="NCBI Taxonomy" id="947166"/>
    <lineage>
        <taxon>Eukaryota</taxon>
        <taxon>Metazoa</taxon>
        <taxon>Ecdysozoa</taxon>
        <taxon>Tardigrada</taxon>
        <taxon>Eutardigrada</taxon>
        <taxon>Parachela</taxon>
        <taxon>Hypsibioidea</taxon>
        <taxon>Ramazzottiidae</taxon>
        <taxon>Ramazzottius</taxon>
    </lineage>
</organism>
<sequence length="811" mass="88458">MEAATSLHRPSIPPSLTLPSGYFQDPVFGGEARYREQIGSLGGLLWNGLGSDDVRKEQRASSCDSLDLNVTSLCFSNMNHGSQEQLFTNNSLNSATSLLLPPHNVSQNVSQWPPCMSSSSGSATWMSSSSRGSSALPSPALMTQGSPPSSSSFNNGFDGAMEMEKMVQLARKLKMEGVLKDENETMQERQQMKPAFLLHHQPHQQNGVNRLNPPQQLSGNFFRNNRMPLPAIHQPPVCSARSQVEIERAAAEQWNARTGRRPSSAAAPFGASRPRNHSLPEVYHGPNRSCPPPATRVAVSTWRGFPPPPSDGYEGRRRGAEPLNQNANPYGRIDMRDAGDMDNSSYDGGMAQNPYANAAASPPTNYNRFDSRNRQNNSNFTGTIGHKNNNNSMAPRGQQGMVSGPRNGMQKSVQNGHEGRVQEVQQRARPYYPPSLFQPSTENFFASESLENAVAAAECPQALQITKSFGGYGNGEGEFNMPQGLCLGDDDEIIVADTLNHRIQIVDCDGGHRCHWGSPGVKKGQLWHPRKVAYIPETQHVVVSDRVNGCSRIQIFTRDGEYLTTLGNLHGLRMALNTTTAGLTVYKQQIVVVEVQPAACVVLTEDGGVVYWFPLDGVMVEPSDIVVINQKHYISDFRDHSVCVFDSWGHMIQRLGPSSPEGSLFIRYPRGLGVSAAGHLLIADTDLNRFHISVWDAETSHPLSYHALLDGKVSHSCGVVSTKSGHIITAAKKEHTILILGFINSSSGHFDGEEPASSESHRSIKSFNGNNGATVHKYQGISGWKSSGLNVHAPVFRFGSTKAKENVDGNV</sequence>
<dbReference type="OrthoDB" id="342730at2759"/>
<dbReference type="Pfam" id="PF01436">
    <property type="entry name" value="NHL"/>
    <property type="match status" value="1"/>
</dbReference>
<dbReference type="SUPFAM" id="SSF101898">
    <property type="entry name" value="NHL repeat"/>
    <property type="match status" value="1"/>
</dbReference>
<feature type="region of interest" description="Disordered" evidence="3">
    <location>
        <begin position="349"/>
        <end position="413"/>
    </location>
</feature>
<dbReference type="PANTHER" id="PTHR24104:SF51">
    <property type="entry name" value="SMP-30_GLUCONOLACTONASE_LRE-LIKE REGION DOMAIN-CONTAINING PROTEIN"/>
    <property type="match status" value="1"/>
</dbReference>
<dbReference type="Gene3D" id="2.120.10.30">
    <property type="entry name" value="TolB, C-terminal domain"/>
    <property type="match status" value="1"/>
</dbReference>
<keyword evidence="5" id="KW-1185">Reference proteome</keyword>
<dbReference type="PROSITE" id="PS51125">
    <property type="entry name" value="NHL"/>
    <property type="match status" value="1"/>
</dbReference>
<dbReference type="InterPro" id="IPR011042">
    <property type="entry name" value="6-blade_b-propeller_TolB-like"/>
</dbReference>
<dbReference type="PANTHER" id="PTHR24104">
    <property type="entry name" value="E3 UBIQUITIN-PROTEIN LIGASE NHLRC1-RELATED"/>
    <property type="match status" value="1"/>
</dbReference>
<dbReference type="GO" id="GO:0061630">
    <property type="term" value="F:ubiquitin protein ligase activity"/>
    <property type="evidence" value="ECO:0007669"/>
    <property type="project" value="TreeGrafter"/>
</dbReference>
<dbReference type="EMBL" id="BDGG01000015">
    <property type="protein sequence ID" value="GAV07666.1"/>
    <property type="molecule type" value="Genomic_DNA"/>
</dbReference>
<dbReference type="GO" id="GO:0000209">
    <property type="term" value="P:protein polyubiquitination"/>
    <property type="evidence" value="ECO:0007669"/>
    <property type="project" value="TreeGrafter"/>
</dbReference>
<evidence type="ECO:0000256" key="1">
    <source>
        <dbReference type="ARBA" id="ARBA00022737"/>
    </source>
</evidence>
<evidence type="ECO:0000313" key="4">
    <source>
        <dbReference type="EMBL" id="GAV07666.1"/>
    </source>
</evidence>
<keyword evidence="1" id="KW-0677">Repeat</keyword>
<dbReference type="STRING" id="947166.A0A1D1W339"/>
<proteinExistence type="predicted"/>
<dbReference type="GO" id="GO:0043161">
    <property type="term" value="P:proteasome-mediated ubiquitin-dependent protein catabolic process"/>
    <property type="evidence" value="ECO:0007669"/>
    <property type="project" value="TreeGrafter"/>
</dbReference>
<feature type="region of interest" description="Disordered" evidence="3">
    <location>
        <begin position="120"/>
        <end position="155"/>
    </location>
</feature>
<dbReference type="AlphaFoldDB" id="A0A1D1W339"/>
<evidence type="ECO:0000256" key="3">
    <source>
        <dbReference type="SAM" id="MobiDB-lite"/>
    </source>
</evidence>
<feature type="repeat" description="NHL" evidence="2">
    <location>
        <begin position="466"/>
        <end position="509"/>
    </location>
</feature>
<feature type="compositionally biased region" description="Polar residues" evidence="3">
    <location>
        <begin position="362"/>
        <end position="393"/>
    </location>
</feature>
<gene>
    <name evidence="4" type="primary">RvY_17481-1</name>
    <name evidence="4" type="synonym">RvY_17481.1</name>
    <name evidence="4" type="ORF">RvY_17481</name>
</gene>
<accession>A0A1D1W339</accession>
<dbReference type="Proteomes" id="UP000186922">
    <property type="component" value="Unassembled WGS sequence"/>
</dbReference>
<comment type="caution">
    <text evidence="4">The sequence shown here is derived from an EMBL/GenBank/DDBJ whole genome shotgun (WGS) entry which is preliminary data.</text>
</comment>
<evidence type="ECO:0000313" key="5">
    <source>
        <dbReference type="Proteomes" id="UP000186922"/>
    </source>
</evidence>
<reference evidence="4 5" key="1">
    <citation type="journal article" date="2016" name="Nat. Commun.">
        <title>Extremotolerant tardigrade genome and improved radiotolerance of human cultured cells by tardigrade-unique protein.</title>
        <authorList>
            <person name="Hashimoto T."/>
            <person name="Horikawa D.D."/>
            <person name="Saito Y."/>
            <person name="Kuwahara H."/>
            <person name="Kozuka-Hata H."/>
            <person name="Shin-I T."/>
            <person name="Minakuchi Y."/>
            <person name="Ohishi K."/>
            <person name="Motoyama A."/>
            <person name="Aizu T."/>
            <person name="Enomoto A."/>
            <person name="Kondo K."/>
            <person name="Tanaka S."/>
            <person name="Hara Y."/>
            <person name="Koshikawa S."/>
            <person name="Sagara H."/>
            <person name="Miura T."/>
            <person name="Yokobori S."/>
            <person name="Miyagawa K."/>
            <person name="Suzuki Y."/>
            <person name="Kubo T."/>
            <person name="Oyama M."/>
            <person name="Kohara Y."/>
            <person name="Fujiyama A."/>
            <person name="Arakawa K."/>
            <person name="Katayama T."/>
            <person name="Toyoda A."/>
            <person name="Kunieda T."/>
        </authorList>
    </citation>
    <scope>NUCLEOTIDE SEQUENCE [LARGE SCALE GENOMIC DNA]</scope>
    <source>
        <strain evidence="4 5">YOKOZUNA-1</strain>
    </source>
</reference>
<protein>
    <submittedName>
        <fullName evidence="4">Uncharacterized protein</fullName>
    </submittedName>
</protein>
<dbReference type="InterPro" id="IPR050952">
    <property type="entry name" value="TRIM-NHL_E3_ligases"/>
</dbReference>